<keyword evidence="2" id="KW-1185">Reference proteome</keyword>
<evidence type="ECO:0000313" key="1">
    <source>
        <dbReference type="EMBL" id="OZC06072.1"/>
    </source>
</evidence>
<reference evidence="1 2" key="1">
    <citation type="submission" date="2015-12" db="EMBL/GenBank/DDBJ databases">
        <title>Draft genome of the nematode, Onchocerca flexuosa.</title>
        <authorList>
            <person name="Mitreva M."/>
        </authorList>
    </citation>
    <scope>NUCLEOTIDE SEQUENCE [LARGE SCALE GENOMIC DNA]</scope>
    <source>
        <strain evidence="1">Red Deer</strain>
    </source>
</reference>
<proteinExistence type="predicted"/>
<evidence type="ECO:0000313" key="2">
    <source>
        <dbReference type="Proteomes" id="UP000242913"/>
    </source>
</evidence>
<dbReference type="Proteomes" id="UP000242913">
    <property type="component" value="Unassembled WGS sequence"/>
</dbReference>
<organism evidence="1 2">
    <name type="scientific">Onchocerca flexuosa</name>
    <dbReference type="NCBI Taxonomy" id="387005"/>
    <lineage>
        <taxon>Eukaryota</taxon>
        <taxon>Metazoa</taxon>
        <taxon>Ecdysozoa</taxon>
        <taxon>Nematoda</taxon>
        <taxon>Chromadorea</taxon>
        <taxon>Rhabditida</taxon>
        <taxon>Spirurina</taxon>
        <taxon>Spiruromorpha</taxon>
        <taxon>Filarioidea</taxon>
        <taxon>Onchocercidae</taxon>
        <taxon>Onchocerca</taxon>
    </lineage>
</organism>
<sequence length="87" mass="10078">MSKQCHSKSAGTMSSEFSITNKYCNPNQANEQYRPEPISTNTIIELFQQLFISQSSRGLVKRERHFSVKIIVSCHRIDFCFELIHPN</sequence>
<gene>
    <name evidence="1" type="ORF">X798_06946</name>
</gene>
<accession>A0A238BLI9</accession>
<dbReference type="EMBL" id="KZ270234">
    <property type="protein sequence ID" value="OZC06072.1"/>
    <property type="molecule type" value="Genomic_DNA"/>
</dbReference>
<dbReference type="AlphaFoldDB" id="A0A238BLI9"/>
<protein>
    <submittedName>
        <fullName evidence="1">Uncharacterized protein</fullName>
    </submittedName>
</protein>
<name>A0A238BLI9_9BILA</name>